<accession>A0AAE1CNS2</accession>
<keyword evidence="2" id="KW-1185">Reference proteome</keyword>
<dbReference type="EMBL" id="JAWDGP010007407">
    <property type="protein sequence ID" value="KAK3720218.1"/>
    <property type="molecule type" value="Genomic_DNA"/>
</dbReference>
<dbReference type="Proteomes" id="UP001283361">
    <property type="component" value="Unassembled WGS sequence"/>
</dbReference>
<comment type="caution">
    <text evidence="1">The sequence shown here is derived from an EMBL/GenBank/DDBJ whole genome shotgun (WGS) entry which is preliminary data.</text>
</comment>
<sequence length="311" mass="35196">MPDRLQVWDKQVLLELGRNHTYDKTKDQFKVSQPADVYDLTLHPGFKTLYTEDATTAFGMDYTPANQSFTFFPHRQTADVSGYRGSTGVRFDSDKTEFDKSINNSEMDDGPINHVYTKKADDAVQLSNDGRTISQLRLAYIQQKSGRMGKMDSNNLKSRQPIQTYTYSKSDNQDMQIIDPALDNSKGGYCVTRYLVPGVTPNGKVNDVTDRPPYFMFGVLPDMERKANGVFPYNYFANLNVTYFSTVEWLIATPSPSYIPLGPGGIDNIEHSKLSGTEKKTPIQRQFDKYKKRCVTGGRYDGNFFGGSNYI</sequence>
<dbReference type="AlphaFoldDB" id="A0AAE1CNS2"/>
<protein>
    <submittedName>
        <fullName evidence="1">Uncharacterized protein</fullName>
    </submittedName>
</protein>
<evidence type="ECO:0000313" key="1">
    <source>
        <dbReference type="EMBL" id="KAK3720218.1"/>
    </source>
</evidence>
<reference evidence="1" key="1">
    <citation type="journal article" date="2023" name="G3 (Bethesda)">
        <title>A reference genome for the long-term kleptoplast-retaining sea slug Elysia crispata morphotype clarki.</title>
        <authorList>
            <person name="Eastman K.E."/>
            <person name="Pendleton A.L."/>
            <person name="Shaikh M.A."/>
            <person name="Suttiyut T."/>
            <person name="Ogas R."/>
            <person name="Tomko P."/>
            <person name="Gavelis G."/>
            <person name="Widhalm J.R."/>
            <person name="Wisecaver J.H."/>
        </authorList>
    </citation>
    <scope>NUCLEOTIDE SEQUENCE</scope>
    <source>
        <strain evidence="1">ECLA1</strain>
    </source>
</reference>
<proteinExistence type="predicted"/>
<name>A0AAE1CNS2_9GAST</name>
<evidence type="ECO:0000313" key="2">
    <source>
        <dbReference type="Proteomes" id="UP001283361"/>
    </source>
</evidence>
<organism evidence="1 2">
    <name type="scientific">Elysia crispata</name>
    <name type="common">lettuce slug</name>
    <dbReference type="NCBI Taxonomy" id="231223"/>
    <lineage>
        <taxon>Eukaryota</taxon>
        <taxon>Metazoa</taxon>
        <taxon>Spiralia</taxon>
        <taxon>Lophotrochozoa</taxon>
        <taxon>Mollusca</taxon>
        <taxon>Gastropoda</taxon>
        <taxon>Heterobranchia</taxon>
        <taxon>Euthyneura</taxon>
        <taxon>Panpulmonata</taxon>
        <taxon>Sacoglossa</taxon>
        <taxon>Placobranchoidea</taxon>
        <taxon>Plakobranchidae</taxon>
        <taxon>Elysia</taxon>
    </lineage>
</organism>
<gene>
    <name evidence="1" type="ORF">RRG08_007842</name>
</gene>